<protein>
    <recommendedName>
        <fullName evidence="7 8">Ribonuclease P protein component</fullName>
        <shortName evidence="7">RNase P protein</shortName>
        <shortName evidence="7">RNaseP protein</shortName>
        <ecNumber evidence="7 8">3.1.26.5</ecNumber>
    </recommendedName>
    <alternativeName>
        <fullName evidence="7">Protein C5</fullName>
    </alternativeName>
</protein>
<organism evidence="9 10">
    <name type="scientific">Crocosphaera chwakensis CCY0110</name>
    <dbReference type="NCBI Taxonomy" id="391612"/>
    <lineage>
        <taxon>Bacteria</taxon>
        <taxon>Bacillati</taxon>
        <taxon>Cyanobacteriota</taxon>
        <taxon>Cyanophyceae</taxon>
        <taxon>Oscillatoriophycideae</taxon>
        <taxon>Chroococcales</taxon>
        <taxon>Aphanothecaceae</taxon>
        <taxon>Crocosphaera</taxon>
        <taxon>Crocosphaera chwakensis</taxon>
    </lineage>
</organism>
<dbReference type="RefSeq" id="WP_008278894.1">
    <property type="nucleotide sequence ID" value="NZ_AAXW01000117.1"/>
</dbReference>
<dbReference type="GO" id="GO:0000049">
    <property type="term" value="F:tRNA binding"/>
    <property type="evidence" value="ECO:0007669"/>
    <property type="project" value="UniProtKB-UniRule"/>
</dbReference>
<dbReference type="GO" id="GO:0042781">
    <property type="term" value="F:3'-tRNA processing endoribonuclease activity"/>
    <property type="evidence" value="ECO:0007669"/>
    <property type="project" value="TreeGrafter"/>
</dbReference>
<evidence type="ECO:0000256" key="7">
    <source>
        <dbReference type="HAMAP-Rule" id="MF_00227"/>
    </source>
</evidence>
<dbReference type="EC" id="3.1.26.5" evidence="7 8"/>
<dbReference type="Gene3D" id="3.30.230.10">
    <property type="match status" value="1"/>
</dbReference>
<dbReference type="GO" id="GO:0001682">
    <property type="term" value="P:tRNA 5'-leader removal"/>
    <property type="evidence" value="ECO:0007669"/>
    <property type="project" value="UniProtKB-UniRule"/>
</dbReference>
<dbReference type="Proteomes" id="UP000003781">
    <property type="component" value="Unassembled WGS sequence"/>
</dbReference>
<dbReference type="OrthoDB" id="458878at2"/>
<evidence type="ECO:0000313" key="9">
    <source>
        <dbReference type="EMBL" id="EAZ88023.1"/>
    </source>
</evidence>
<evidence type="ECO:0000256" key="6">
    <source>
        <dbReference type="ARBA" id="ARBA00022884"/>
    </source>
</evidence>
<name>A3IZT0_9CHRO</name>
<dbReference type="SUPFAM" id="SSF54211">
    <property type="entry name" value="Ribosomal protein S5 domain 2-like"/>
    <property type="match status" value="1"/>
</dbReference>
<dbReference type="eggNOG" id="COG0594">
    <property type="taxonomic scope" value="Bacteria"/>
</dbReference>
<keyword evidence="6 7" id="KW-0694">RNA-binding</keyword>
<keyword evidence="5 7" id="KW-0378">Hydrolase</keyword>
<evidence type="ECO:0000256" key="5">
    <source>
        <dbReference type="ARBA" id="ARBA00022801"/>
    </source>
</evidence>
<dbReference type="HAMAP" id="MF_00227">
    <property type="entry name" value="RNase_P"/>
    <property type="match status" value="1"/>
</dbReference>
<keyword evidence="2 7" id="KW-0819">tRNA processing</keyword>
<dbReference type="NCBIfam" id="TIGR00188">
    <property type="entry name" value="rnpA"/>
    <property type="match status" value="1"/>
</dbReference>
<dbReference type="InterPro" id="IPR020539">
    <property type="entry name" value="RNase_P_CS"/>
</dbReference>
<dbReference type="Pfam" id="PF00825">
    <property type="entry name" value="Ribonuclease_P"/>
    <property type="match status" value="1"/>
</dbReference>
<accession>A3IZT0</accession>
<reference evidence="9 10" key="1">
    <citation type="submission" date="2007-03" db="EMBL/GenBank/DDBJ databases">
        <authorList>
            <person name="Stal L."/>
            <person name="Ferriera S."/>
            <person name="Johnson J."/>
            <person name="Kravitz S."/>
            <person name="Beeson K."/>
            <person name="Sutton G."/>
            <person name="Rogers Y.-H."/>
            <person name="Friedman R."/>
            <person name="Frazier M."/>
            <person name="Venter J.C."/>
        </authorList>
    </citation>
    <scope>NUCLEOTIDE SEQUENCE [LARGE SCALE GENOMIC DNA]</scope>
    <source>
        <strain evidence="9 10">CCY0110</strain>
    </source>
</reference>
<comment type="function">
    <text evidence="1 7">RNaseP catalyzes the removal of the 5'-leader sequence from pre-tRNA to produce the mature 5'-terminus. It can also cleave other RNA substrates such as 4.5S RNA. The protein component plays an auxiliary but essential role in vivo by binding to the 5'-leader sequence and broadening the substrate specificity of the ribozyme.</text>
</comment>
<keyword evidence="4 7" id="KW-0255">Endonuclease</keyword>
<gene>
    <name evidence="7 9" type="primary">rnpA</name>
    <name evidence="9" type="ORF">CY0110_13161</name>
</gene>
<dbReference type="GO" id="GO:0004526">
    <property type="term" value="F:ribonuclease P activity"/>
    <property type="evidence" value="ECO:0007669"/>
    <property type="project" value="UniProtKB-UniRule"/>
</dbReference>
<evidence type="ECO:0000313" key="10">
    <source>
        <dbReference type="Proteomes" id="UP000003781"/>
    </source>
</evidence>
<dbReference type="InterPro" id="IPR000100">
    <property type="entry name" value="RNase_P"/>
</dbReference>
<dbReference type="EMBL" id="AAXW01000117">
    <property type="protein sequence ID" value="EAZ88023.1"/>
    <property type="molecule type" value="Genomic_DNA"/>
</dbReference>
<evidence type="ECO:0000256" key="2">
    <source>
        <dbReference type="ARBA" id="ARBA00022694"/>
    </source>
</evidence>
<comment type="similarity">
    <text evidence="7">Belongs to the RnpA family.</text>
</comment>
<dbReference type="GO" id="GO:0030677">
    <property type="term" value="C:ribonuclease P complex"/>
    <property type="evidence" value="ECO:0007669"/>
    <property type="project" value="TreeGrafter"/>
</dbReference>
<sequence>MGLPKQNRLRHPQAFKTVYNRGKRYQSSHLVMRVFCKNDQQEAKLPTQFGISISQKVSKKAVVRNRLKRQIKAVIRLFLPRIKQRCQVVIVVKRNTTECKYEHFLRELEELLIKAEIIYGYKREHLL</sequence>
<dbReference type="InterPro" id="IPR020568">
    <property type="entry name" value="Ribosomal_Su5_D2-typ_SF"/>
</dbReference>
<dbReference type="AlphaFoldDB" id="A3IZT0"/>
<dbReference type="InterPro" id="IPR014721">
    <property type="entry name" value="Ribsml_uS5_D2-typ_fold_subgr"/>
</dbReference>
<evidence type="ECO:0000256" key="4">
    <source>
        <dbReference type="ARBA" id="ARBA00022759"/>
    </source>
</evidence>
<comment type="subunit">
    <text evidence="7">Consists of a catalytic RNA component (M1 or rnpB) and a protein subunit.</text>
</comment>
<comment type="caution">
    <text evidence="9">The sequence shown here is derived from an EMBL/GenBank/DDBJ whole genome shotgun (WGS) entry which is preliminary data.</text>
</comment>
<comment type="catalytic activity">
    <reaction evidence="7">
        <text>Endonucleolytic cleavage of RNA, removing 5'-extranucleotides from tRNA precursor.</text>
        <dbReference type="EC" id="3.1.26.5"/>
    </reaction>
</comment>
<dbReference type="PANTHER" id="PTHR33992:SF1">
    <property type="entry name" value="RIBONUCLEASE P PROTEIN COMPONENT"/>
    <property type="match status" value="1"/>
</dbReference>
<keyword evidence="3 7" id="KW-0540">Nuclease</keyword>
<evidence type="ECO:0000256" key="8">
    <source>
        <dbReference type="NCBIfam" id="TIGR00188"/>
    </source>
</evidence>
<proteinExistence type="inferred from homology"/>
<dbReference type="PANTHER" id="PTHR33992">
    <property type="entry name" value="RIBONUCLEASE P PROTEIN COMPONENT"/>
    <property type="match status" value="1"/>
</dbReference>
<keyword evidence="10" id="KW-1185">Reference proteome</keyword>
<evidence type="ECO:0000256" key="1">
    <source>
        <dbReference type="ARBA" id="ARBA00002663"/>
    </source>
</evidence>
<dbReference type="PROSITE" id="PS00648">
    <property type="entry name" value="RIBONUCLEASE_P"/>
    <property type="match status" value="1"/>
</dbReference>
<evidence type="ECO:0000256" key="3">
    <source>
        <dbReference type="ARBA" id="ARBA00022722"/>
    </source>
</evidence>